<proteinExistence type="predicted"/>
<name>A0A9N9LET0_9HELO</name>
<evidence type="ECO:0000313" key="3">
    <source>
        <dbReference type="Proteomes" id="UP000701801"/>
    </source>
</evidence>
<feature type="compositionally biased region" description="Polar residues" evidence="1">
    <location>
        <begin position="55"/>
        <end position="64"/>
    </location>
</feature>
<accession>A0A9N9LET0</accession>
<dbReference type="EMBL" id="CAJVRM010000088">
    <property type="protein sequence ID" value="CAG8974045.1"/>
    <property type="molecule type" value="Genomic_DNA"/>
</dbReference>
<feature type="region of interest" description="Disordered" evidence="1">
    <location>
        <begin position="108"/>
        <end position="138"/>
    </location>
</feature>
<keyword evidence="3" id="KW-1185">Reference proteome</keyword>
<dbReference type="Proteomes" id="UP000701801">
    <property type="component" value="Unassembled WGS sequence"/>
</dbReference>
<gene>
    <name evidence="2" type="ORF">HYALB_00010917</name>
</gene>
<comment type="caution">
    <text evidence="2">The sequence shown here is derived from an EMBL/GenBank/DDBJ whole genome shotgun (WGS) entry which is preliminary data.</text>
</comment>
<organism evidence="2 3">
    <name type="scientific">Hymenoscyphus albidus</name>
    <dbReference type="NCBI Taxonomy" id="595503"/>
    <lineage>
        <taxon>Eukaryota</taxon>
        <taxon>Fungi</taxon>
        <taxon>Dikarya</taxon>
        <taxon>Ascomycota</taxon>
        <taxon>Pezizomycotina</taxon>
        <taxon>Leotiomycetes</taxon>
        <taxon>Helotiales</taxon>
        <taxon>Helotiaceae</taxon>
        <taxon>Hymenoscyphus</taxon>
    </lineage>
</organism>
<sequence>MNRLLVVVGLIDSAHTVLDLEERYLEGSVASSDADSAVHNETTSGPRPKKEFLRTLSTIPSATETACPPRGFTNKLPPDGGQRQLSGYQSRPSRISMALLAHRTVAHGGQGHGTWNMSRRQQHLAKSEEAECDRMQSE</sequence>
<reference evidence="2" key="1">
    <citation type="submission" date="2021-07" db="EMBL/GenBank/DDBJ databases">
        <authorList>
            <person name="Durling M."/>
        </authorList>
    </citation>
    <scope>NUCLEOTIDE SEQUENCE</scope>
</reference>
<feature type="region of interest" description="Disordered" evidence="1">
    <location>
        <begin position="29"/>
        <end position="91"/>
    </location>
</feature>
<dbReference type="OrthoDB" id="10664599at2759"/>
<feature type="compositionally biased region" description="Basic and acidic residues" evidence="1">
    <location>
        <begin position="125"/>
        <end position="138"/>
    </location>
</feature>
<evidence type="ECO:0000256" key="1">
    <source>
        <dbReference type="SAM" id="MobiDB-lite"/>
    </source>
</evidence>
<protein>
    <submittedName>
        <fullName evidence="2">Uncharacterized protein</fullName>
    </submittedName>
</protein>
<dbReference type="AlphaFoldDB" id="A0A9N9LET0"/>
<evidence type="ECO:0000313" key="2">
    <source>
        <dbReference type="EMBL" id="CAG8974045.1"/>
    </source>
</evidence>